<evidence type="ECO:0000259" key="8">
    <source>
        <dbReference type="Pfam" id="PF00361"/>
    </source>
</evidence>
<keyword evidence="4 7" id="KW-1133">Transmembrane helix</keyword>
<feature type="transmembrane region" description="Helical" evidence="7">
    <location>
        <begin position="396"/>
        <end position="419"/>
    </location>
</feature>
<keyword evidence="2" id="KW-1003">Cell membrane</keyword>
<feature type="transmembrane region" description="Helical" evidence="7">
    <location>
        <begin position="114"/>
        <end position="132"/>
    </location>
</feature>
<gene>
    <name evidence="9" type="ORF">ENU14_03390</name>
</gene>
<comment type="subcellular location">
    <subcellularLocation>
        <location evidence="1">Cell membrane</location>
        <topology evidence="1">Multi-pass membrane protein</topology>
    </subcellularLocation>
</comment>
<keyword evidence="3 7" id="KW-0812">Transmembrane</keyword>
<keyword evidence="5" id="KW-0560">Oxidoreductase</keyword>
<proteinExistence type="predicted"/>
<comment type="caution">
    <text evidence="9">The sequence shown here is derived from an EMBL/GenBank/DDBJ whole genome shotgun (WGS) entry which is preliminary data.</text>
</comment>
<dbReference type="PANTHER" id="PTHR42682">
    <property type="entry name" value="HYDROGENASE-4 COMPONENT F"/>
    <property type="match status" value="1"/>
</dbReference>
<evidence type="ECO:0000256" key="4">
    <source>
        <dbReference type="ARBA" id="ARBA00022989"/>
    </source>
</evidence>
<feature type="transmembrane region" description="Helical" evidence="7">
    <location>
        <begin position="189"/>
        <end position="213"/>
    </location>
</feature>
<reference evidence="9" key="1">
    <citation type="journal article" date="2020" name="mSystems">
        <title>Genome- and Community-Level Interaction Insights into Carbon Utilization and Element Cycling Functions of Hydrothermarchaeota in Hydrothermal Sediment.</title>
        <authorList>
            <person name="Zhou Z."/>
            <person name="Liu Y."/>
            <person name="Xu W."/>
            <person name="Pan J."/>
            <person name="Luo Z.H."/>
            <person name="Li M."/>
        </authorList>
    </citation>
    <scope>NUCLEOTIDE SEQUENCE [LARGE SCALE GENOMIC DNA]</scope>
    <source>
        <strain evidence="9">SpSt-642</strain>
    </source>
</reference>
<evidence type="ECO:0000256" key="6">
    <source>
        <dbReference type="ARBA" id="ARBA00023136"/>
    </source>
</evidence>
<evidence type="ECO:0000256" key="5">
    <source>
        <dbReference type="ARBA" id="ARBA00023002"/>
    </source>
</evidence>
<dbReference type="Pfam" id="PF00361">
    <property type="entry name" value="Proton_antipo_M"/>
    <property type="match status" value="1"/>
</dbReference>
<feature type="transmembrane region" description="Helical" evidence="7">
    <location>
        <begin position="6"/>
        <end position="26"/>
    </location>
</feature>
<protein>
    <recommendedName>
        <fullName evidence="8">NADH:quinone oxidoreductase/Mrp antiporter transmembrane domain-containing protein</fullName>
    </recommendedName>
</protein>
<accession>A0A7C4D8K1</accession>
<keyword evidence="6 7" id="KW-0472">Membrane</keyword>
<dbReference type="AlphaFoldDB" id="A0A7C4D8K1"/>
<feature type="transmembrane region" description="Helical" evidence="7">
    <location>
        <begin position="357"/>
        <end position="376"/>
    </location>
</feature>
<dbReference type="InterPro" id="IPR052175">
    <property type="entry name" value="ComplexI-like_HydComp"/>
</dbReference>
<sequence length="505" mass="57114">MMNVDIYRYVYYTLSIITLLIANNIIDRKPHISRILRLIVSASSVSLLLIPGLGFDLVSSILLLLSILGSLTITLHSEGYLKILFGKVSPLHLIIDLSLLLFIVFLTTRRLIEFIITWIIVEIASTLLIMLERGYRNFNVVTKYLIVCVTAGDISLFILLAISITHLGFEKAMAIDLFELTQISNQIDSLTTFLLVIGFTAKLALIPLHFWLIDTYVNTPSPGTAIFSGLLSKMSVYALIRIFQLLNIDYAVYSTLLLTQGVLTTIYGFFSTALHSDIKKVMSYSSMGYCGVFAILLSLLPVNRELFLKILLAYILYHGLIKIHLFLNISSIELLTNTRDIYRLGYLAQISPRIYDYSIIAFLTLIGIPPTIGFLAKYTFFTTIFTLLNNHPLKTVLLLITMGLASVFTIIYSVKYLSIYTSMFKSKPMRTAIELLDVQYCSEYLSSILVIIITPLAIFLILDYFAVLINIIAYLIGIIVLVSTIWLKNRFIKKEKEIWLGGIEF</sequence>
<dbReference type="GO" id="GO:0005886">
    <property type="term" value="C:plasma membrane"/>
    <property type="evidence" value="ECO:0007669"/>
    <property type="project" value="UniProtKB-SubCell"/>
</dbReference>
<evidence type="ECO:0000313" key="9">
    <source>
        <dbReference type="EMBL" id="HGM58616.1"/>
    </source>
</evidence>
<feature type="transmembrane region" description="Helical" evidence="7">
    <location>
        <begin position="144"/>
        <end position="169"/>
    </location>
</feature>
<dbReference type="InterPro" id="IPR001750">
    <property type="entry name" value="ND/Mrp_TM"/>
</dbReference>
<evidence type="ECO:0000256" key="3">
    <source>
        <dbReference type="ARBA" id="ARBA00022692"/>
    </source>
</evidence>
<dbReference type="PANTHER" id="PTHR42682:SF4">
    <property type="entry name" value="NADH-UBIQUINONE_PLASTOQUINONE"/>
    <property type="match status" value="1"/>
</dbReference>
<feature type="transmembrane region" description="Helical" evidence="7">
    <location>
        <begin position="440"/>
        <end position="461"/>
    </location>
</feature>
<dbReference type="GO" id="GO:0016491">
    <property type="term" value="F:oxidoreductase activity"/>
    <property type="evidence" value="ECO:0007669"/>
    <property type="project" value="UniProtKB-KW"/>
</dbReference>
<feature type="transmembrane region" description="Helical" evidence="7">
    <location>
        <begin position="250"/>
        <end position="270"/>
    </location>
</feature>
<evidence type="ECO:0000256" key="2">
    <source>
        <dbReference type="ARBA" id="ARBA00022475"/>
    </source>
</evidence>
<organism evidence="9">
    <name type="scientific">Staphylothermus marinus</name>
    <dbReference type="NCBI Taxonomy" id="2280"/>
    <lineage>
        <taxon>Archaea</taxon>
        <taxon>Thermoproteota</taxon>
        <taxon>Thermoprotei</taxon>
        <taxon>Desulfurococcales</taxon>
        <taxon>Desulfurococcaceae</taxon>
        <taxon>Staphylothermus</taxon>
    </lineage>
</organism>
<feature type="domain" description="NADH:quinone oxidoreductase/Mrp antiporter transmembrane" evidence="8">
    <location>
        <begin position="111"/>
        <end position="386"/>
    </location>
</feature>
<feature type="transmembrane region" description="Helical" evidence="7">
    <location>
        <begin position="88"/>
        <end position="108"/>
    </location>
</feature>
<feature type="transmembrane region" description="Helical" evidence="7">
    <location>
        <begin position="282"/>
        <end position="302"/>
    </location>
</feature>
<evidence type="ECO:0000256" key="7">
    <source>
        <dbReference type="SAM" id="Phobius"/>
    </source>
</evidence>
<feature type="transmembrane region" description="Helical" evidence="7">
    <location>
        <begin position="314"/>
        <end position="336"/>
    </location>
</feature>
<name>A0A7C4D8K1_STAMA</name>
<evidence type="ECO:0000256" key="1">
    <source>
        <dbReference type="ARBA" id="ARBA00004651"/>
    </source>
</evidence>
<feature type="transmembrane region" description="Helical" evidence="7">
    <location>
        <begin position="467"/>
        <end position="487"/>
    </location>
</feature>
<dbReference type="EMBL" id="DTBJ01000023">
    <property type="protein sequence ID" value="HGM58616.1"/>
    <property type="molecule type" value="Genomic_DNA"/>
</dbReference>